<name>A0A7J7FXD0_CAMSI</name>
<dbReference type="Proteomes" id="UP000593564">
    <property type="component" value="Unassembled WGS sequence"/>
</dbReference>
<evidence type="ECO:0000313" key="2">
    <source>
        <dbReference type="Proteomes" id="UP000593564"/>
    </source>
</evidence>
<keyword evidence="2" id="KW-1185">Reference proteome</keyword>
<organism evidence="1 2">
    <name type="scientific">Camellia sinensis</name>
    <name type="common">Tea plant</name>
    <name type="synonym">Thea sinensis</name>
    <dbReference type="NCBI Taxonomy" id="4442"/>
    <lineage>
        <taxon>Eukaryota</taxon>
        <taxon>Viridiplantae</taxon>
        <taxon>Streptophyta</taxon>
        <taxon>Embryophyta</taxon>
        <taxon>Tracheophyta</taxon>
        <taxon>Spermatophyta</taxon>
        <taxon>Magnoliopsida</taxon>
        <taxon>eudicotyledons</taxon>
        <taxon>Gunneridae</taxon>
        <taxon>Pentapetalae</taxon>
        <taxon>asterids</taxon>
        <taxon>Ericales</taxon>
        <taxon>Theaceae</taxon>
        <taxon>Camellia</taxon>
    </lineage>
</organism>
<dbReference type="EMBL" id="JACBKZ010000014">
    <property type="protein sequence ID" value="KAF5932959.1"/>
    <property type="molecule type" value="Genomic_DNA"/>
</dbReference>
<reference evidence="2" key="1">
    <citation type="journal article" date="2020" name="Nat. Commun.">
        <title>Genome assembly of wild tea tree DASZ reveals pedigree and selection history of tea varieties.</title>
        <authorList>
            <person name="Zhang W."/>
            <person name="Zhang Y."/>
            <person name="Qiu H."/>
            <person name="Guo Y."/>
            <person name="Wan H."/>
            <person name="Zhang X."/>
            <person name="Scossa F."/>
            <person name="Alseekh S."/>
            <person name="Zhang Q."/>
            <person name="Wang P."/>
            <person name="Xu L."/>
            <person name="Schmidt M.H."/>
            <person name="Jia X."/>
            <person name="Li D."/>
            <person name="Zhu A."/>
            <person name="Guo F."/>
            <person name="Chen W."/>
            <person name="Ni D."/>
            <person name="Usadel B."/>
            <person name="Fernie A.R."/>
            <person name="Wen W."/>
        </authorList>
    </citation>
    <scope>NUCLEOTIDE SEQUENCE [LARGE SCALE GENOMIC DNA]</scope>
    <source>
        <strain evidence="2">cv. G240</strain>
    </source>
</reference>
<protein>
    <submittedName>
        <fullName evidence="1">Uncharacterized protein</fullName>
    </submittedName>
</protein>
<accession>A0A7J7FXD0</accession>
<dbReference type="AlphaFoldDB" id="A0A7J7FXD0"/>
<sequence length="160" mass="18325">MAGKRSNTVWKLLRQNGCIYSVPGNEKAHLNSPKFCNHTCGSSYILIEPNKLVPQVVAEDTCILAWPGCPAAQPLMCVREKVIEKKSGERKVGGNRHCLWVEIQFPWMSMQAMLTYKQRAMFNNLIIIRNSMKFDSEKAIPQINKIKLPFRFPDGLEMRE</sequence>
<reference evidence="1 2" key="2">
    <citation type="submission" date="2020-07" db="EMBL/GenBank/DDBJ databases">
        <title>Genome assembly of wild tea tree DASZ reveals pedigree and selection history of tea varieties.</title>
        <authorList>
            <person name="Zhang W."/>
        </authorList>
    </citation>
    <scope>NUCLEOTIDE SEQUENCE [LARGE SCALE GENOMIC DNA]</scope>
    <source>
        <strain evidence="2">cv. G240</strain>
        <tissue evidence="1">Leaf</tissue>
    </source>
</reference>
<comment type="caution">
    <text evidence="1">The sequence shown here is derived from an EMBL/GenBank/DDBJ whole genome shotgun (WGS) entry which is preliminary data.</text>
</comment>
<evidence type="ECO:0000313" key="1">
    <source>
        <dbReference type="EMBL" id="KAF5932959.1"/>
    </source>
</evidence>
<gene>
    <name evidence="1" type="ORF">HYC85_029130</name>
</gene>
<proteinExistence type="predicted"/>